<dbReference type="SUPFAM" id="SSF69118">
    <property type="entry name" value="AhpD-like"/>
    <property type="match status" value="2"/>
</dbReference>
<feature type="domain" description="Carboxymuconolactone decarboxylase-like" evidence="1">
    <location>
        <begin position="248"/>
        <end position="298"/>
    </location>
</feature>
<evidence type="ECO:0000259" key="1">
    <source>
        <dbReference type="Pfam" id="PF02627"/>
    </source>
</evidence>
<reference evidence="2 3" key="1">
    <citation type="submission" date="2016-04" db="EMBL/GenBank/DDBJ databases">
        <title>ATOL: Assembling a taxonomically balanced genome-scale reconstruction of the evolutionary history of the Enterobacteriaceae.</title>
        <authorList>
            <person name="Plunkett G.III."/>
            <person name="Neeno-Eckwall E.C."/>
            <person name="Glasner J.D."/>
            <person name="Perna N.T."/>
        </authorList>
    </citation>
    <scope>NUCLEOTIDE SEQUENCE [LARGE SCALE GENOMIC DNA]</scope>
    <source>
        <strain evidence="2 3">ATCC 35613</strain>
    </source>
</reference>
<dbReference type="EMBL" id="LXEW01000048">
    <property type="protein sequence ID" value="OAT48139.1"/>
    <property type="molecule type" value="Genomic_DNA"/>
</dbReference>
<protein>
    <submittedName>
        <fullName evidence="2">Alkylhydroperoxidase family protein</fullName>
        <ecNumber evidence="2">1.11.1.15</ecNumber>
    </submittedName>
</protein>
<organism evidence="2 3">
    <name type="scientific">Providencia heimbachae ATCC 35613</name>
    <dbReference type="NCBI Taxonomy" id="1354272"/>
    <lineage>
        <taxon>Bacteria</taxon>
        <taxon>Pseudomonadati</taxon>
        <taxon>Pseudomonadota</taxon>
        <taxon>Gammaproteobacteria</taxon>
        <taxon>Enterobacterales</taxon>
        <taxon>Morganellaceae</taxon>
        <taxon>Providencia</taxon>
    </lineage>
</organism>
<dbReference type="InterPro" id="IPR029032">
    <property type="entry name" value="AhpD-like"/>
</dbReference>
<dbReference type="InterPro" id="IPR010195">
    <property type="entry name" value="Uncharacterised_peroxidase-rel"/>
</dbReference>
<keyword evidence="2" id="KW-0560">Oxidoreductase</keyword>
<keyword evidence="3" id="KW-1185">Reference proteome</keyword>
<dbReference type="Pfam" id="PF02627">
    <property type="entry name" value="CMD"/>
    <property type="match status" value="1"/>
</dbReference>
<dbReference type="PANTHER" id="PTHR35446:SF2">
    <property type="entry name" value="CARBOXYMUCONOLACTONE DECARBOXYLASE-LIKE DOMAIN-CONTAINING PROTEIN"/>
    <property type="match status" value="1"/>
</dbReference>
<proteinExistence type="predicted"/>
<sequence>MKGIKKRLKKVSYFMTILNDDLINFLTNLTPDSDLAKIRQEREVATENTQAAFDTIFSTSSTVLPINIQYYFALEVAKLTGSENLANYYLQLLQAQKPIEFTVDLKLAKEYLQILTLEPKATNYSLIKNLTQHGWQSANIVLLAQLITFVTYQARLIEGLLLLLAQNNDESSSKKVTAGEWNHQLLTQQGKPSPTEFTQDNLGWEAWLPARDASTLSDNEAQVMKKFGQLNSEYFLLLAHHSKILEIRTLIDRGVFYTSGGLPRWEREFAAAVVSKVNGCIYCASVHARKASQYEKTRKFDVDALLATQTGSVLAENFDDRLLALTDLVASLSTTPIQASTQQVSTLRELGLSELELVDLIQSAAFFSWANRLMLSLGEPFKLIEDKE</sequence>
<evidence type="ECO:0000313" key="3">
    <source>
        <dbReference type="Proteomes" id="UP000078224"/>
    </source>
</evidence>
<accession>A0A1B7JJN7</accession>
<dbReference type="GO" id="GO:0051920">
    <property type="term" value="F:peroxiredoxin activity"/>
    <property type="evidence" value="ECO:0007669"/>
    <property type="project" value="InterPro"/>
</dbReference>
<comment type="caution">
    <text evidence="2">The sequence shown here is derived from an EMBL/GenBank/DDBJ whole genome shotgun (WGS) entry which is preliminary data.</text>
</comment>
<dbReference type="PATRIC" id="fig|1354272.4.peg.3650"/>
<dbReference type="PANTHER" id="PTHR35446">
    <property type="entry name" value="SI:CH211-175M2.5"/>
    <property type="match status" value="1"/>
</dbReference>
<dbReference type="NCBIfam" id="TIGR01926">
    <property type="entry name" value="peroxid_rel"/>
    <property type="match status" value="1"/>
</dbReference>
<dbReference type="AlphaFoldDB" id="A0A1B7JJN7"/>
<dbReference type="Gene3D" id="1.20.1290.10">
    <property type="entry name" value="AhpD-like"/>
    <property type="match status" value="1"/>
</dbReference>
<keyword evidence="2" id="KW-0575">Peroxidase</keyword>
<dbReference type="InterPro" id="IPR003779">
    <property type="entry name" value="CMD-like"/>
</dbReference>
<evidence type="ECO:0000313" key="2">
    <source>
        <dbReference type="EMBL" id="OAT48139.1"/>
    </source>
</evidence>
<dbReference type="NCBIfam" id="TIGR00778">
    <property type="entry name" value="ahpD_dom"/>
    <property type="match status" value="1"/>
</dbReference>
<name>A0A1B7JJN7_9GAMM</name>
<dbReference type="Proteomes" id="UP000078224">
    <property type="component" value="Unassembled WGS sequence"/>
</dbReference>
<dbReference type="InterPro" id="IPR004675">
    <property type="entry name" value="AhpD_core"/>
</dbReference>
<dbReference type="EC" id="1.11.1.15" evidence="2"/>
<gene>
    <name evidence="2" type="ORF">M998_3573</name>
</gene>